<evidence type="ECO:0000256" key="6">
    <source>
        <dbReference type="ARBA" id="ARBA00022982"/>
    </source>
</evidence>
<evidence type="ECO:0000259" key="8">
    <source>
        <dbReference type="Pfam" id="PF09699"/>
    </source>
</evidence>
<dbReference type="PANTHER" id="PTHR35038:SF6">
    <property type="entry name" value="SURFACE LOCALIZED DECAHEME CYTOCHROME C LIPOPROTEIN"/>
    <property type="match status" value="1"/>
</dbReference>
<dbReference type="GO" id="GO:0016491">
    <property type="term" value="F:oxidoreductase activity"/>
    <property type="evidence" value="ECO:0007669"/>
    <property type="project" value="TreeGrafter"/>
</dbReference>
<dbReference type="Pfam" id="PF14537">
    <property type="entry name" value="Cytochrom_c3_2"/>
    <property type="match status" value="1"/>
</dbReference>
<name>A0A0F9HXI8_9ZZZZ</name>
<evidence type="ECO:0000259" key="9">
    <source>
        <dbReference type="Pfam" id="PF14537"/>
    </source>
</evidence>
<dbReference type="InterPro" id="IPR010177">
    <property type="entry name" value="Paired_CXXCH_1"/>
</dbReference>
<dbReference type="PANTHER" id="PTHR35038">
    <property type="entry name" value="DISSIMILATORY SULFITE REDUCTASE SIRA"/>
    <property type="match status" value="1"/>
</dbReference>
<keyword evidence="5" id="KW-0732">Signal</keyword>
<keyword evidence="4" id="KW-0479">Metal-binding</keyword>
<evidence type="ECO:0000256" key="7">
    <source>
        <dbReference type="ARBA" id="ARBA00023004"/>
    </source>
</evidence>
<dbReference type="Pfam" id="PF09699">
    <property type="entry name" value="Paired_CXXCH_1"/>
    <property type="match status" value="1"/>
</dbReference>
<dbReference type="InterPro" id="IPR012286">
    <property type="entry name" value="Tetrahaem_cytochrome"/>
</dbReference>
<sequence length="295" mass="32787">MLTKTKKKMKLPFFETIGFIALIIFASGFLSSAKPAAQEIEVGICAECHEDVCADFKLVRHAEIKEKRWDDIAHQAETVCANCHGDPTKHLEEGGGPDTIFTFKDTSLAQAKAKKCLNCHSGTRARFLASPHGKASMDCTYCHDELMKKSIVRKSPTEICSSCHEDVMAEFQLNERHRLQEGILGCTTCHDQHAPSARERLGGFKHESCLKCHMDKGGPYLYEHGASRIEGCTGCHEVHGTPNRHMLTHQSTSDLCFSCHVAAPSWHSRFDSRTTNCTVCHSTIHGSNLSKIFLK</sequence>
<keyword evidence="7" id="KW-0408">Iron</keyword>
<dbReference type="GO" id="GO:0030313">
    <property type="term" value="C:cell envelope"/>
    <property type="evidence" value="ECO:0007669"/>
    <property type="project" value="UniProtKB-SubCell"/>
</dbReference>
<evidence type="ECO:0000256" key="5">
    <source>
        <dbReference type="ARBA" id="ARBA00022729"/>
    </source>
</evidence>
<dbReference type="EMBL" id="LAZR01013884">
    <property type="protein sequence ID" value="KKM19892.1"/>
    <property type="molecule type" value="Genomic_DNA"/>
</dbReference>
<dbReference type="InterPro" id="IPR051829">
    <property type="entry name" value="Multiheme_Cytochr_ET"/>
</dbReference>
<feature type="domain" description="Doubled CXXCH motif" evidence="8">
    <location>
        <begin position="229"/>
        <end position="261"/>
    </location>
</feature>
<evidence type="ECO:0000256" key="3">
    <source>
        <dbReference type="ARBA" id="ARBA00022617"/>
    </source>
</evidence>
<comment type="caution">
    <text evidence="10">The sequence shown here is derived from an EMBL/GenBank/DDBJ whole genome shotgun (WGS) entry which is preliminary data.</text>
</comment>
<dbReference type="GO" id="GO:0046872">
    <property type="term" value="F:metal ion binding"/>
    <property type="evidence" value="ECO:0007669"/>
    <property type="project" value="UniProtKB-KW"/>
</dbReference>
<organism evidence="10">
    <name type="scientific">marine sediment metagenome</name>
    <dbReference type="NCBI Taxonomy" id="412755"/>
    <lineage>
        <taxon>unclassified sequences</taxon>
        <taxon>metagenomes</taxon>
        <taxon>ecological metagenomes</taxon>
    </lineage>
</organism>
<proteinExistence type="predicted"/>
<evidence type="ECO:0000256" key="1">
    <source>
        <dbReference type="ARBA" id="ARBA00004196"/>
    </source>
</evidence>
<protein>
    <submittedName>
        <fullName evidence="10">Uncharacterized protein</fullName>
    </submittedName>
</protein>
<dbReference type="AlphaFoldDB" id="A0A0F9HXI8"/>
<keyword evidence="6" id="KW-0249">Electron transport</keyword>
<evidence type="ECO:0000256" key="2">
    <source>
        <dbReference type="ARBA" id="ARBA00022448"/>
    </source>
</evidence>
<evidence type="ECO:0000313" key="10">
    <source>
        <dbReference type="EMBL" id="KKM19892.1"/>
    </source>
</evidence>
<keyword evidence="3" id="KW-0349">Heme</keyword>
<dbReference type="SUPFAM" id="SSF48695">
    <property type="entry name" value="Multiheme cytochromes"/>
    <property type="match status" value="1"/>
</dbReference>
<feature type="domain" description="Tetrahaem cytochrome" evidence="9">
    <location>
        <begin position="132"/>
        <end position="213"/>
    </location>
</feature>
<dbReference type="Gene3D" id="3.90.10.10">
    <property type="entry name" value="Cytochrome C3"/>
    <property type="match status" value="2"/>
</dbReference>
<comment type="subcellular location">
    <subcellularLocation>
        <location evidence="1">Cell envelope</location>
    </subcellularLocation>
</comment>
<gene>
    <name evidence="10" type="ORF">LCGC14_1651030</name>
</gene>
<evidence type="ECO:0000256" key="4">
    <source>
        <dbReference type="ARBA" id="ARBA00022723"/>
    </source>
</evidence>
<reference evidence="10" key="1">
    <citation type="journal article" date="2015" name="Nature">
        <title>Complex archaea that bridge the gap between prokaryotes and eukaryotes.</title>
        <authorList>
            <person name="Spang A."/>
            <person name="Saw J.H."/>
            <person name="Jorgensen S.L."/>
            <person name="Zaremba-Niedzwiedzka K."/>
            <person name="Martijn J."/>
            <person name="Lind A.E."/>
            <person name="van Eijk R."/>
            <person name="Schleper C."/>
            <person name="Guy L."/>
            <person name="Ettema T.J."/>
        </authorList>
    </citation>
    <scope>NUCLEOTIDE SEQUENCE</scope>
</reference>
<dbReference type="NCBIfam" id="TIGR01905">
    <property type="entry name" value="paired_CXXCH_1"/>
    <property type="match status" value="1"/>
</dbReference>
<keyword evidence="2" id="KW-0813">Transport</keyword>
<accession>A0A0F9HXI8</accession>
<dbReference type="InterPro" id="IPR036280">
    <property type="entry name" value="Multihaem_cyt_sf"/>
</dbReference>